<dbReference type="KEGG" id="cfc:CFLV_04295"/>
<dbReference type="Pfam" id="PF08544">
    <property type="entry name" value="GHMP_kinases_C"/>
    <property type="match status" value="1"/>
</dbReference>
<dbReference type="STRING" id="28028.CFLV_04295"/>
<evidence type="ECO:0000256" key="3">
    <source>
        <dbReference type="ARBA" id="ARBA00017473"/>
    </source>
</evidence>
<dbReference type="GO" id="GO:0016114">
    <property type="term" value="P:terpenoid biosynthetic process"/>
    <property type="evidence" value="ECO:0007669"/>
    <property type="project" value="UniProtKB-UniRule"/>
</dbReference>
<dbReference type="SUPFAM" id="SSF55060">
    <property type="entry name" value="GHMP Kinase, C-terminal domain"/>
    <property type="match status" value="1"/>
</dbReference>
<dbReference type="GO" id="GO:0005524">
    <property type="term" value="F:ATP binding"/>
    <property type="evidence" value="ECO:0007669"/>
    <property type="project" value="UniProtKB-UniRule"/>
</dbReference>
<dbReference type="Gene3D" id="3.30.70.890">
    <property type="entry name" value="GHMP kinase, C-terminal domain"/>
    <property type="match status" value="1"/>
</dbReference>
<dbReference type="NCBIfam" id="TIGR00154">
    <property type="entry name" value="ispE"/>
    <property type="match status" value="1"/>
</dbReference>
<dbReference type="Pfam" id="PF00288">
    <property type="entry name" value="GHMP_kinases_N"/>
    <property type="match status" value="1"/>
</dbReference>
<dbReference type="GO" id="GO:0050515">
    <property type="term" value="F:4-(cytidine 5'-diphospho)-2-C-methyl-D-erythritol kinase activity"/>
    <property type="evidence" value="ECO:0007669"/>
    <property type="project" value="UniProtKB-UniRule"/>
</dbReference>
<organism evidence="12 14">
    <name type="scientific">Corynebacterium flavescens</name>
    <dbReference type="NCBI Taxonomy" id="28028"/>
    <lineage>
        <taxon>Bacteria</taxon>
        <taxon>Bacillati</taxon>
        <taxon>Actinomycetota</taxon>
        <taxon>Actinomycetes</taxon>
        <taxon>Mycobacteriales</taxon>
        <taxon>Corynebacteriaceae</taxon>
        <taxon>Corynebacterium</taxon>
    </lineage>
</organism>
<dbReference type="Proteomes" id="UP000185479">
    <property type="component" value="Chromosome"/>
</dbReference>
<accession>A0A1L7CKT7</accession>
<dbReference type="InterPro" id="IPR014721">
    <property type="entry name" value="Ribsml_uS5_D2-typ_fold_subgr"/>
</dbReference>
<dbReference type="UniPathway" id="UPA00056">
    <property type="reaction ID" value="UER00094"/>
</dbReference>
<evidence type="ECO:0000256" key="5">
    <source>
        <dbReference type="ARBA" id="ARBA00022741"/>
    </source>
</evidence>
<dbReference type="PANTHER" id="PTHR43527">
    <property type="entry name" value="4-DIPHOSPHOCYTIDYL-2-C-METHYL-D-ERYTHRITOL KINASE, CHLOROPLASTIC"/>
    <property type="match status" value="1"/>
</dbReference>
<keyword evidence="6 9" id="KW-0418">Kinase</keyword>
<keyword evidence="4 9" id="KW-0808">Transferase</keyword>
<comment type="catalytic activity">
    <reaction evidence="9">
        <text>4-CDP-2-C-methyl-D-erythritol + ATP = 4-CDP-2-C-methyl-D-erythritol 2-phosphate + ADP + H(+)</text>
        <dbReference type="Rhea" id="RHEA:18437"/>
        <dbReference type="ChEBI" id="CHEBI:15378"/>
        <dbReference type="ChEBI" id="CHEBI:30616"/>
        <dbReference type="ChEBI" id="CHEBI:57823"/>
        <dbReference type="ChEBI" id="CHEBI:57919"/>
        <dbReference type="ChEBI" id="CHEBI:456216"/>
        <dbReference type="EC" id="2.7.1.148"/>
    </reaction>
</comment>
<dbReference type="InterPro" id="IPR013750">
    <property type="entry name" value="GHMP_kinase_C_dom"/>
</dbReference>
<dbReference type="InterPro" id="IPR020568">
    <property type="entry name" value="Ribosomal_Su5_D2-typ_SF"/>
</dbReference>
<evidence type="ECO:0000256" key="1">
    <source>
        <dbReference type="ARBA" id="ARBA00009684"/>
    </source>
</evidence>
<dbReference type="HAMAP" id="MF_00061">
    <property type="entry name" value="IspE"/>
    <property type="match status" value="1"/>
</dbReference>
<gene>
    <name evidence="9 13" type="primary">ispE</name>
    <name evidence="13" type="ORF">CFL01nite_11150</name>
    <name evidence="12" type="ORF">CFLV_04295</name>
</gene>
<dbReference type="EC" id="2.7.1.148" evidence="2 9"/>
<dbReference type="InterPro" id="IPR036554">
    <property type="entry name" value="GHMP_kinase_C_sf"/>
</dbReference>
<dbReference type="GO" id="GO:0019288">
    <property type="term" value="P:isopentenyl diphosphate biosynthetic process, methylerythritol 4-phosphate pathway"/>
    <property type="evidence" value="ECO:0007669"/>
    <property type="project" value="UniProtKB-UniRule"/>
</dbReference>
<evidence type="ECO:0000313" key="14">
    <source>
        <dbReference type="Proteomes" id="UP000185479"/>
    </source>
</evidence>
<dbReference type="SUPFAM" id="SSF54211">
    <property type="entry name" value="Ribosomal protein S5 domain 2-like"/>
    <property type="match status" value="1"/>
</dbReference>
<dbReference type="RefSeq" id="WP_075729474.1">
    <property type="nucleotide sequence ID" value="NZ_BJNB01000014.1"/>
</dbReference>
<evidence type="ECO:0000259" key="10">
    <source>
        <dbReference type="Pfam" id="PF00288"/>
    </source>
</evidence>
<dbReference type="InterPro" id="IPR006204">
    <property type="entry name" value="GHMP_kinase_N_dom"/>
</dbReference>
<dbReference type="OrthoDB" id="3173073at2"/>
<feature type="domain" description="GHMP kinase C-terminal" evidence="11">
    <location>
        <begin position="234"/>
        <end position="304"/>
    </location>
</feature>
<feature type="domain" description="GHMP kinase N-terminal" evidence="10">
    <location>
        <begin position="85"/>
        <end position="173"/>
    </location>
</feature>
<comment type="function">
    <text evidence="9">Catalyzes the phosphorylation of the position 2 hydroxy group of 4-diphosphocytidyl-2C-methyl-D-erythritol.</text>
</comment>
<feature type="binding site" evidence="9">
    <location>
        <begin position="118"/>
        <end position="128"/>
    </location>
    <ligand>
        <name>ATP</name>
        <dbReference type="ChEBI" id="CHEBI:30616"/>
    </ligand>
</feature>
<evidence type="ECO:0000256" key="6">
    <source>
        <dbReference type="ARBA" id="ARBA00022777"/>
    </source>
</evidence>
<evidence type="ECO:0000313" key="12">
    <source>
        <dbReference type="EMBL" id="APT86480.1"/>
    </source>
</evidence>
<comment type="pathway">
    <text evidence="9">Isoprenoid biosynthesis; isopentenyl diphosphate biosynthesis via DXP pathway; isopentenyl diphosphate from 1-deoxy-D-xylulose 5-phosphate: step 3/6.</text>
</comment>
<dbReference type="EMBL" id="BJNB01000014">
    <property type="protein sequence ID" value="GEB97620.1"/>
    <property type="molecule type" value="Genomic_DNA"/>
</dbReference>
<name>A0A1L7CKT7_CORFL</name>
<protein>
    <recommendedName>
        <fullName evidence="3 9">4-diphosphocytidyl-2-C-methyl-D-erythritol kinase</fullName>
        <shortName evidence="9">CMK</shortName>
        <ecNumber evidence="2 9">2.7.1.148</ecNumber>
    </recommendedName>
    <alternativeName>
        <fullName evidence="8 9">4-(cytidine-5'-diphospho)-2-C-methyl-D-erythritol kinase</fullName>
    </alternativeName>
</protein>
<keyword evidence="14" id="KW-1185">Reference proteome</keyword>
<dbReference type="PANTHER" id="PTHR43527:SF2">
    <property type="entry name" value="4-DIPHOSPHOCYTIDYL-2-C-METHYL-D-ERYTHRITOL KINASE, CHLOROPLASTIC"/>
    <property type="match status" value="1"/>
</dbReference>
<reference evidence="13 15" key="2">
    <citation type="submission" date="2019-06" db="EMBL/GenBank/DDBJ databases">
        <title>Whole genome shotgun sequence of Corynebacterium flavescens NBRC 14136.</title>
        <authorList>
            <person name="Hosoyama A."/>
            <person name="Uohara A."/>
            <person name="Ohji S."/>
            <person name="Ichikawa N."/>
        </authorList>
    </citation>
    <scope>NUCLEOTIDE SEQUENCE [LARGE SCALE GENOMIC DNA]</scope>
    <source>
        <strain evidence="13 15">NBRC 14136</strain>
    </source>
</reference>
<dbReference type="NCBIfam" id="NF002870">
    <property type="entry name" value="PRK03188.1"/>
    <property type="match status" value="1"/>
</dbReference>
<dbReference type="AlphaFoldDB" id="A0A1L7CKT7"/>
<dbReference type="Proteomes" id="UP000315353">
    <property type="component" value="Unassembled WGS sequence"/>
</dbReference>
<dbReference type="Gene3D" id="3.30.230.10">
    <property type="match status" value="1"/>
</dbReference>
<dbReference type="PIRSF" id="PIRSF010376">
    <property type="entry name" value="IspE"/>
    <property type="match status" value="1"/>
</dbReference>
<evidence type="ECO:0000259" key="11">
    <source>
        <dbReference type="Pfam" id="PF08544"/>
    </source>
</evidence>
<comment type="similarity">
    <text evidence="1 9">Belongs to the GHMP kinase family. IspE subfamily.</text>
</comment>
<reference evidence="12 14" key="1">
    <citation type="submission" date="2014-08" db="EMBL/GenBank/DDBJ databases">
        <title>Complete genome sequence of Corynebacterium flavescens OJ8(T)(=DSM 20296(T)), isolated from cheese.</title>
        <authorList>
            <person name="Ruckert C."/>
            <person name="Albersmeier A."/>
            <person name="Winkler A."/>
            <person name="Kalinowski J."/>
        </authorList>
    </citation>
    <scope>NUCLEOTIDE SEQUENCE [LARGE SCALE GENOMIC DNA]</scope>
    <source>
        <strain evidence="12 14">OJ8</strain>
    </source>
</reference>
<evidence type="ECO:0000256" key="2">
    <source>
        <dbReference type="ARBA" id="ARBA00012052"/>
    </source>
</evidence>
<keyword evidence="5 9" id="KW-0547">Nucleotide-binding</keyword>
<dbReference type="InterPro" id="IPR004424">
    <property type="entry name" value="IspE"/>
</dbReference>
<evidence type="ECO:0000256" key="9">
    <source>
        <dbReference type="HAMAP-Rule" id="MF_00061"/>
    </source>
</evidence>
<evidence type="ECO:0000313" key="13">
    <source>
        <dbReference type="EMBL" id="GEB97620.1"/>
    </source>
</evidence>
<feature type="active site" evidence="9">
    <location>
        <position position="165"/>
    </location>
</feature>
<dbReference type="EMBL" id="CP009246">
    <property type="protein sequence ID" value="APT86480.1"/>
    <property type="molecule type" value="Genomic_DNA"/>
</dbReference>
<evidence type="ECO:0000313" key="15">
    <source>
        <dbReference type="Proteomes" id="UP000315353"/>
    </source>
</evidence>
<sequence>MLEPEQIDSFLFSAKAHAKVNLHLGVGNSRADGFHELVSVFQSLDVHDTVTLSESEGAAPRGTHVRAINVSGPYAAGVPADQSNLAWRAVDAVATRLAEKFGPRELSVVELELHKEIPAAGGMAGGSADAAAALRLADSCFSRAYDIRSLGEDELFSLAADLGSDVPFTLLGGTALGTGRGEQLTPMLARGRYTWALITSKEGLSTPSVFQKLDELRSQGKGSSPSLDTTRVSQALISGDPERLAGELKNDLQAAALSLRPDLRKVLDVGQEAGALAGIVSGSGPTCAFLCPDKATAAEVVFQVTMAVPGTKGLISSSPGSGAHLI</sequence>
<feature type="active site" evidence="9">
    <location>
        <position position="19"/>
    </location>
</feature>
<proteinExistence type="inferred from homology"/>
<evidence type="ECO:0000256" key="4">
    <source>
        <dbReference type="ARBA" id="ARBA00022679"/>
    </source>
</evidence>
<keyword evidence="9" id="KW-0414">Isoprene biosynthesis</keyword>
<dbReference type="GeneID" id="82879934"/>
<keyword evidence="7 9" id="KW-0067">ATP-binding</keyword>
<evidence type="ECO:0000256" key="7">
    <source>
        <dbReference type="ARBA" id="ARBA00022840"/>
    </source>
</evidence>
<evidence type="ECO:0000256" key="8">
    <source>
        <dbReference type="ARBA" id="ARBA00032554"/>
    </source>
</evidence>